<dbReference type="AlphaFoldDB" id="A0A517T5K1"/>
<proteinExistence type="predicted"/>
<dbReference type="SUPFAM" id="SSF55811">
    <property type="entry name" value="Nudix"/>
    <property type="match status" value="1"/>
</dbReference>
<dbReference type="GO" id="GO:0004452">
    <property type="term" value="F:isopentenyl-diphosphate delta-isomerase activity"/>
    <property type="evidence" value="ECO:0007669"/>
    <property type="project" value="UniProtKB-EC"/>
</dbReference>
<evidence type="ECO:0000259" key="1">
    <source>
        <dbReference type="PROSITE" id="PS51462"/>
    </source>
</evidence>
<keyword evidence="2" id="KW-0413">Isomerase</keyword>
<protein>
    <submittedName>
        <fullName evidence="2">Isopentenyl-diphosphate Delta-isomerase</fullName>
        <ecNumber evidence="2">5.3.3.2</ecNumber>
    </submittedName>
</protein>
<dbReference type="EC" id="5.3.3.2" evidence="2"/>
<dbReference type="PANTHER" id="PTHR10885:SF0">
    <property type="entry name" value="ISOPENTENYL-DIPHOSPHATE DELTA-ISOMERASE"/>
    <property type="match status" value="1"/>
</dbReference>
<dbReference type="OrthoDB" id="9786032at2"/>
<dbReference type="InterPro" id="IPR015797">
    <property type="entry name" value="NUDIX_hydrolase-like_dom_sf"/>
</dbReference>
<evidence type="ECO:0000313" key="3">
    <source>
        <dbReference type="Proteomes" id="UP000319976"/>
    </source>
</evidence>
<organism evidence="2 3">
    <name type="scientific">Calycomorphotria hydatis</name>
    <dbReference type="NCBI Taxonomy" id="2528027"/>
    <lineage>
        <taxon>Bacteria</taxon>
        <taxon>Pseudomonadati</taxon>
        <taxon>Planctomycetota</taxon>
        <taxon>Planctomycetia</taxon>
        <taxon>Planctomycetales</taxon>
        <taxon>Planctomycetaceae</taxon>
        <taxon>Calycomorphotria</taxon>
    </lineage>
</organism>
<dbReference type="KEGG" id="chya:V22_08740"/>
<gene>
    <name evidence="2" type="primary">idi</name>
    <name evidence="2" type="ORF">V22_08740</name>
</gene>
<dbReference type="PROSITE" id="PS51462">
    <property type="entry name" value="NUDIX"/>
    <property type="match status" value="1"/>
</dbReference>
<dbReference type="InterPro" id="IPR000086">
    <property type="entry name" value="NUDIX_hydrolase_dom"/>
</dbReference>
<evidence type="ECO:0000313" key="2">
    <source>
        <dbReference type="EMBL" id="QDT63650.1"/>
    </source>
</evidence>
<sequence length="173" mass="19842">MNHQSPAEEMFDVVDEQDRVLEQRPRSEVHALDLLHRAVSIFLFDPDGKLLLQMRSASKDQYPCRWTSSASGHVSAGDGYDESAERELVEELGISVPLERIGKFPASPEMAYEHTVLYRGIVDEPLTPDPGEIDEVAFRTLDEWATMVVENPDQFTPPFRELFRWYCEQKLNS</sequence>
<dbReference type="Pfam" id="PF00293">
    <property type="entry name" value="NUDIX"/>
    <property type="match status" value="1"/>
</dbReference>
<dbReference type="CDD" id="cd04692">
    <property type="entry name" value="NUDIX_Hydrolase"/>
    <property type="match status" value="1"/>
</dbReference>
<keyword evidence="3" id="KW-1185">Reference proteome</keyword>
<dbReference type="EMBL" id="CP036316">
    <property type="protein sequence ID" value="QDT63650.1"/>
    <property type="molecule type" value="Genomic_DNA"/>
</dbReference>
<reference evidence="2 3" key="1">
    <citation type="submission" date="2019-02" db="EMBL/GenBank/DDBJ databases">
        <title>Deep-cultivation of Planctomycetes and their phenomic and genomic characterization uncovers novel biology.</title>
        <authorList>
            <person name="Wiegand S."/>
            <person name="Jogler M."/>
            <person name="Boedeker C."/>
            <person name="Pinto D."/>
            <person name="Vollmers J."/>
            <person name="Rivas-Marin E."/>
            <person name="Kohn T."/>
            <person name="Peeters S.H."/>
            <person name="Heuer A."/>
            <person name="Rast P."/>
            <person name="Oberbeckmann S."/>
            <person name="Bunk B."/>
            <person name="Jeske O."/>
            <person name="Meyerdierks A."/>
            <person name="Storesund J.E."/>
            <person name="Kallscheuer N."/>
            <person name="Luecker S."/>
            <person name="Lage O.M."/>
            <person name="Pohl T."/>
            <person name="Merkel B.J."/>
            <person name="Hornburger P."/>
            <person name="Mueller R.-W."/>
            <person name="Bruemmer F."/>
            <person name="Labrenz M."/>
            <person name="Spormann A.M."/>
            <person name="Op den Camp H."/>
            <person name="Overmann J."/>
            <person name="Amann R."/>
            <person name="Jetten M.S.M."/>
            <person name="Mascher T."/>
            <person name="Medema M.H."/>
            <person name="Devos D.P."/>
            <person name="Kaster A.-K."/>
            <person name="Ovreas L."/>
            <person name="Rohde M."/>
            <person name="Galperin M.Y."/>
            <person name="Jogler C."/>
        </authorList>
    </citation>
    <scope>NUCLEOTIDE SEQUENCE [LARGE SCALE GENOMIC DNA]</scope>
    <source>
        <strain evidence="2 3">V22</strain>
    </source>
</reference>
<dbReference type="PANTHER" id="PTHR10885">
    <property type="entry name" value="ISOPENTENYL-DIPHOSPHATE DELTA-ISOMERASE"/>
    <property type="match status" value="1"/>
</dbReference>
<name>A0A517T5K1_9PLAN</name>
<accession>A0A517T5K1</accession>
<dbReference type="Gene3D" id="3.90.79.10">
    <property type="entry name" value="Nucleoside Triphosphate Pyrophosphohydrolase"/>
    <property type="match status" value="1"/>
</dbReference>
<dbReference type="RefSeq" id="WP_145260136.1">
    <property type="nucleotide sequence ID" value="NZ_CP036316.1"/>
</dbReference>
<feature type="domain" description="Nudix hydrolase" evidence="1">
    <location>
        <begin position="34"/>
        <end position="161"/>
    </location>
</feature>
<dbReference type="Proteomes" id="UP000319976">
    <property type="component" value="Chromosome"/>
</dbReference>